<evidence type="ECO:0000313" key="8">
    <source>
        <dbReference type="EMBL" id="CAB4983110.1"/>
    </source>
</evidence>
<feature type="domain" description="Alpha/beta hydrolase fold-3" evidence="3">
    <location>
        <begin position="76"/>
        <end position="283"/>
    </location>
</feature>
<dbReference type="FunFam" id="3.40.50.1820:FF:000089">
    <property type="entry name" value="Alpha/beta hydrolase"/>
    <property type="match status" value="1"/>
</dbReference>
<dbReference type="EMBL" id="CAFBLK010000146">
    <property type="protein sequence ID" value="CAB4871247.1"/>
    <property type="molecule type" value="Genomic_DNA"/>
</dbReference>
<dbReference type="InterPro" id="IPR013094">
    <property type="entry name" value="AB_hydrolase_3"/>
</dbReference>
<reference evidence="5" key="1">
    <citation type="submission" date="2020-05" db="EMBL/GenBank/DDBJ databases">
        <authorList>
            <person name="Chiriac C."/>
            <person name="Salcher M."/>
            <person name="Ghai R."/>
            <person name="Kavagutti S V."/>
        </authorList>
    </citation>
    <scope>NUCLEOTIDE SEQUENCE</scope>
</reference>
<dbReference type="InterPro" id="IPR029058">
    <property type="entry name" value="AB_hydrolase_fold"/>
</dbReference>
<dbReference type="InterPro" id="IPR033140">
    <property type="entry name" value="Lipase_GDXG_put_SER_AS"/>
</dbReference>
<dbReference type="PANTHER" id="PTHR48081">
    <property type="entry name" value="AB HYDROLASE SUPERFAMILY PROTEIN C4A8.06C"/>
    <property type="match status" value="1"/>
</dbReference>
<dbReference type="GO" id="GO:0016787">
    <property type="term" value="F:hydrolase activity"/>
    <property type="evidence" value="ECO:0007669"/>
    <property type="project" value="UniProtKB-KW"/>
</dbReference>
<dbReference type="InterPro" id="IPR050300">
    <property type="entry name" value="GDXG_lipolytic_enzyme"/>
</dbReference>
<evidence type="ECO:0000313" key="5">
    <source>
        <dbReference type="EMBL" id="CAB4782024.1"/>
    </source>
</evidence>
<dbReference type="SUPFAM" id="SSF53474">
    <property type="entry name" value="alpha/beta-Hydrolases"/>
    <property type="match status" value="1"/>
</dbReference>
<dbReference type="EMBL" id="CAEZWM010000326">
    <property type="protein sequence ID" value="CAB4676075.1"/>
    <property type="molecule type" value="Genomic_DNA"/>
</dbReference>
<organism evidence="5">
    <name type="scientific">freshwater metagenome</name>
    <dbReference type="NCBI Taxonomy" id="449393"/>
    <lineage>
        <taxon>unclassified sequences</taxon>
        <taxon>metagenomes</taxon>
        <taxon>ecological metagenomes</taxon>
    </lineage>
</organism>
<dbReference type="AlphaFoldDB" id="A0A6J6WFJ4"/>
<evidence type="ECO:0000256" key="2">
    <source>
        <dbReference type="ARBA" id="ARBA00022801"/>
    </source>
</evidence>
<proteinExistence type="inferred from homology"/>
<dbReference type="PROSITE" id="PS01174">
    <property type="entry name" value="LIPASE_GDXG_SER"/>
    <property type="match status" value="1"/>
</dbReference>
<accession>A0A6J6WFJ4</accession>
<protein>
    <submittedName>
        <fullName evidence="5">Unannotated protein</fullName>
    </submittedName>
</protein>
<dbReference type="Pfam" id="PF07859">
    <property type="entry name" value="Abhydrolase_3"/>
    <property type="match status" value="1"/>
</dbReference>
<dbReference type="EMBL" id="CAFBOR010000046">
    <property type="protein sequence ID" value="CAB4983110.1"/>
    <property type="molecule type" value="Genomic_DNA"/>
</dbReference>
<dbReference type="PROSITE" id="PS01173">
    <property type="entry name" value="LIPASE_GDXG_HIS"/>
    <property type="match status" value="1"/>
</dbReference>
<gene>
    <name evidence="4" type="ORF">UFOPK2242_01759</name>
    <name evidence="5" type="ORF">UFOPK2925_00922</name>
    <name evidence="6" type="ORF">UFOPK2996_00691</name>
    <name evidence="7" type="ORF">UFOPK3317_00904</name>
    <name evidence="8" type="ORF">UFOPK3974_00474</name>
    <name evidence="9" type="ORF">UFOPK4071_00118</name>
</gene>
<name>A0A6J6WFJ4_9ZZZZ</name>
<dbReference type="Gene3D" id="3.40.50.1820">
    <property type="entry name" value="alpha/beta hydrolase"/>
    <property type="match status" value="1"/>
</dbReference>
<keyword evidence="2" id="KW-0378">Hydrolase</keyword>
<evidence type="ECO:0000313" key="9">
    <source>
        <dbReference type="EMBL" id="CAB5000951.1"/>
    </source>
</evidence>
<dbReference type="EMBL" id="CAFAAH010000075">
    <property type="protein sequence ID" value="CAB4794384.1"/>
    <property type="molecule type" value="Genomic_DNA"/>
</dbReference>
<comment type="similarity">
    <text evidence="1">Belongs to the 'GDXG' lipolytic enzyme family.</text>
</comment>
<dbReference type="EMBL" id="CAFBPF010000007">
    <property type="protein sequence ID" value="CAB5000951.1"/>
    <property type="molecule type" value="Genomic_DNA"/>
</dbReference>
<evidence type="ECO:0000259" key="3">
    <source>
        <dbReference type="Pfam" id="PF07859"/>
    </source>
</evidence>
<dbReference type="PANTHER" id="PTHR48081:SF8">
    <property type="entry name" value="ALPHA_BETA HYDROLASE FOLD-3 DOMAIN-CONTAINING PROTEIN-RELATED"/>
    <property type="match status" value="1"/>
</dbReference>
<dbReference type="InterPro" id="IPR002168">
    <property type="entry name" value="Lipase_GDXG_HIS_AS"/>
</dbReference>
<dbReference type="EMBL" id="CAEZZU010000131">
    <property type="protein sequence ID" value="CAB4782024.1"/>
    <property type="molecule type" value="Genomic_DNA"/>
</dbReference>
<evidence type="ECO:0000313" key="6">
    <source>
        <dbReference type="EMBL" id="CAB4794384.1"/>
    </source>
</evidence>
<sequence length="310" mass="33165">MTLHPQAKALLDVMNLAPEVPTEDLVHHDLRSQYAALSMPATVEGVITEDRIIPGPLGDIPIRIYRPEGAGITPVVVYFHGGGWVIGDIDTHDGGCASITAASKCTLVSVDYRLAPEFPFPAAIEDAYAAAVWVQENAEELRVDGSRLAVSGDSAGGNIATVITHIARDVGGLDIAFQLLVYPTTDYEFTSESMIDNSEGYLLTTEMMRWFYGHYLNGDVDAVSDPRVSPLRADDLSDLPPAYIITAGYDPLRDQGNAYAEAMAAAGVKVELVHYAGMFHGFFGLESILDTAGEAIAHASAALRVALAVE</sequence>
<evidence type="ECO:0000256" key="1">
    <source>
        <dbReference type="ARBA" id="ARBA00010515"/>
    </source>
</evidence>
<evidence type="ECO:0000313" key="7">
    <source>
        <dbReference type="EMBL" id="CAB4871247.1"/>
    </source>
</evidence>
<evidence type="ECO:0000313" key="4">
    <source>
        <dbReference type="EMBL" id="CAB4676075.1"/>
    </source>
</evidence>